<dbReference type="InterPro" id="IPR003680">
    <property type="entry name" value="Flavodoxin_fold"/>
</dbReference>
<organism evidence="4 5">
    <name type="scientific">Caldalkalibacillus horti</name>
    <dbReference type="NCBI Taxonomy" id="77523"/>
    <lineage>
        <taxon>Bacteria</taxon>
        <taxon>Bacillati</taxon>
        <taxon>Bacillota</taxon>
        <taxon>Bacilli</taxon>
        <taxon>Bacillales</taxon>
        <taxon>Bacillaceae</taxon>
        <taxon>Caldalkalibacillus</taxon>
    </lineage>
</organism>
<dbReference type="SUPFAM" id="SSF52218">
    <property type="entry name" value="Flavoproteins"/>
    <property type="match status" value="1"/>
</dbReference>
<dbReference type="EMBL" id="JAUSTY010000005">
    <property type="protein sequence ID" value="MDQ0165589.1"/>
    <property type="molecule type" value="Genomic_DNA"/>
</dbReference>
<name>A0ABT9VXI6_9BACI</name>
<evidence type="ECO:0000313" key="4">
    <source>
        <dbReference type="EMBL" id="MDQ0165589.1"/>
    </source>
</evidence>
<dbReference type="RefSeq" id="WP_307392844.1">
    <property type="nucleotide sequence ID" value="NZ_BAAADK010000011.1"/>
</dbReference>
<keyword evidence="5" id="KW-1185">Reference proteome</keyword>
<dbReference type="NCBIfam" id="NF007280">
    <property type="entry name" value="PRK09739.1"/>
    <property type="match status" value="1"/>
</dbReference>
<protein>
    <submittedName>
        <fullName evidence="4">NADPH-quinone reductase</fullName>
    </submittedName>
</protein>
<accession>A0ABT9VXI6</accession>
<keyword evidence="2" id="KW-0560">Oxidoreductase</keyword>
<evidence type="ECO:0000256" key="1">
    <source>
        <dbReference type="ARBA" id="ARBA00006252"/>
    </source>
</evidence>
<evidence type="ECO:0000256" key="2">
    <source>
        <dbReference type="ARBA" id="ARBA00023002"/>
    </source>
</evidence>
<dbReference type="PANTHER" id="PTHR10204:SF34">
    <property type="entry name" value="NAD(P)H DEHYDROGENASE [QUINONE] 1 ISOFORM 1"/>
    <property type="match status" value="1"/>
</dbReference>
<dbReference type="InterPro" id="IPR051545">
    <property type="entry name" value="NAD(P)H_dehydrogenase_qn"/>
</dbReference>
<dbReference type="InterPro" id="IPR029039">
    <property type="entry name" value="Flavoprotein-like_sf"/>
</dbReference>
<reference evidence="4 5" key="1">
    <citation type="submission" date="2023-07" db="EMBL/GenBank/DDBJ databases">
        <title>Genomic Encyclopedia of Type Strains, Phase IV (KMG-IV): sequencing the most valuable type-strain genomes for metagenomic binning, comparative biology and taxonomic classification.</title>
        <authorList>
            <person name="Goeker M."/>
        </authorList>
    </citation>
    <scope>NUCLEOTIDE SEQUENCE [LARGE SCALE GENOMIC DNA]</scope>
    <source>
        <strain evidence="4 5">DSM 12751</strain>
    </source>
</reference>
<proteinExistence type="inferred from homology"/>
<gene>
    <name evidence="4" type="ORF">J2S11_001490</name>
</gene>
<dbReference type="Proteomes" id="UP001235840">
    <property type="component" value="Unassembled WGS sequence"/>
</dbReference>
<comment type="similarity">
    <text evidence="1">Belongs to the NAD(P)H dehydrogenase (quinone) family.</text>
</comment>
<evidence type="ECO:0000259" key="3">
    <source>
        <dbReference type="Pfam" id="PF02525"/>
    </source>
</evidence>
<evidence type="ECO:0000313" key="5">
    <source>
        <dbReference type="Proteomes" id="UP001235840"/>
    </source>
</evidence>
<dbReference type="Pfam" id="PF02525">
    <property type="entry name" value="Flavodoxin_2"/>
    <property type="match status" value="1"/>
</dbReference>
<feature type="domain" description="Flavodoxin-like fold" evidence="3">
    <location>
        <begin position="1"/>
        <end position="173"/>
    </location>
</feature>
<comment type="caution">
    <text evidence="4">The sequence shown here is derived from an EMBL/GenBank/DDBJ whole genome shotgun (WGS) entry which is preliminary data.</text>
</comment>
<dbReference type="PANTHER" id="PTHR10204">
    <property type="entry name" value="NAD P H OXIDOREDUCTASE-RELATED"/>
    <property type="match status" value="1"/>
</dbReference>
<dbReference type="Gene3D" id="3.40.50.360">
    <property type="match status" value="1"/>
</dbReference>
<sequence length="196" mass="22907">MKVLTVVTHPRRDSLTFAVAKRFEQGLLDAGHEVEVLDLYRSGFNPALHELDEPDWSASIQQFSSEVDDEIKRMEKHDALAFIFPLWWWNMPAMLKGYIDRVWNYGVAYGPKKLSHQQVLWLSLVGAPKEKLEKRKYDQMIQHYFNVGIADYCGIKHSKVEFLFETIKDKSTEYMEDLLDQAYDLGLNYEIKKASI</sequence>